<gene>
    <name evidence="1" type="ORF">K3G42_003605</name>
</gene>
<evidence type="ECO:0000313" key="2">
    <source>
        <dbReference type="Proteomes" id="UP000827872"/>
    </source>
</evidence>
<comment type="caution">
    <text evidence="1">The sequence shown here is derived from an EMBL/GenBank/DDBJ whole genome shotgun (WGS) entry which is preliminary data.</text>
</comment>
<name>A0ACB8F7F9_9SAUR</name>
<evidence type="ECO:0000313" key="1">
    <source>
        <dbReference type="EMBL" id="KAH8001272.1"/>
    </source>
</evidence>
<dbReference type="EMBL" id="CM037621">
    <property type="protein sequence ID" value="KAH8001272.1"/>
    <property type="molecule type" value="Genomic_DNA"/>
</dbReference>
<protein>
    <submittedName>
        <fullName evidence="1">Uncharacterized protein</fullName>
    </submittedName>
</protein>
<accession>A0ACB8F7F9</accession>
<sequence length="702" mass="77450">MAGADGAAGRSSAGDPDEGMGRVADEDKLPMTQDLERRGEVDAPSPAITTILTWVPHEAPTVRRVPVLGGVSPLDSRNPWTRTFTQTRRHKASGRGSRSRQGRGPMSEAWLPGSGSETRCDRRYTSYGATWNSSWSAPRRQSRIARIHRSCRCLWRDTAGTHTPNHMPPRLLGLPGLSRPQPLPPPWQRWRLKAHINRTTETLPYFLVQVEVHMERCGGDYEDEVEQVHEVGAASWYVGLYKGRAPQLRSFPCFMLALRQQFEDPFEEEKARGGEGSARLQQIRQGSRSVSDYVSEFGQLAGVVQDWPEQVKIHFFREGLHPEVAQRAIVTTKLTSLVGWYTRVGEAEAGVPTWAINNPKGEQKEVEAGTSLIQQLMTVLISEHGQIFSPSSVDGSGAPADNPAPDWISKKENRTPGSACLPLEGAPSLLKALIPEPPSQGSCNQAPGSPGTREQILPTRKCSFCQPGTKSFGPKVDVPSLPSSGNWLWNGLCSLHSHRKAPSTEHTRDSSSFHRLSIYDNVPLSSQGSPSTSWKGSLAGESVNSWATCRSGDSSTQTEWAARGPLLSSVARLENSTERSDTFFSRTSEPKSLAAASRDSVACSGALQSLVVELKAELSKQRVDHEANIQRVEETSTELKKVVAKLEEELDQEKKKFRMLEIKFRNSERACEDANKRNQLLQKEMEDFFATLGNLTAQSPVD</sequence>
<reference evidence="1" key="1">
    <citation type="submission" date="2021-08" db="EMBL/GenBank/DDBJ databases">
        <title>The first chromosome-level gecko genome reveals the dynamic sex chromosomes of Neotropical dwarf geckos (Sphaerodactylidae: Sphaerodactylus).</title>
        <authorList>
            <person name="Pinto B.J."/>
            <person name="Keating S.E."/>
            <person name="Gamble T."/>
        </authorList>
    </citation>
    <scope>NUCLEOTIDE SEQUENCE</scope>
    <source>
        <strain evidence="1">TG3544</strain>
    </source>
</reference>
<organism evidence="1 2">
    <name type="scientific">Sphaerodactylus townsendi</name>
    <dbReference type="NCBI Taxonomy" id="933632"/>
    <lineage>
        <taxon>Eukaryota</taxon>
        <taxon>Metazoa</taxon>
        <taxon>Chordata</taxon>
        <taxon>Craniata</taxon>
        <taxon>Vertebrata</taxon>
        <taxon>Euteleostomi</taxon>
        <taxon>Lepidosauria</taxon>
        <taxon>Squamata</taxon>
        <taxon>Bifurcata</taxon>
        <taxon>Gekkota</taxon>
        <taxon>Sphaerodactylidae</taxon>
        <taxon>Sphaerodactylus</taxon>
    </lineage>
</organism>
<dbReference type="Proteomes" id="UP000827872">
    <property type="component" value="Linkage Group LG08"/>
</dbReference>
<proteinExistence type="predicted"/>
<keyword evidence="2" id="KW-1185">Reference proteome</keyword>